<dbReference type="EMBL" id="ANNX02000052">
    <property type="protein sequence ID" value="KYC35314.1"/>
    <property type="molecule type" value="Genomic_DNA"/>
</dbReference>
<comment type="caution">
    <text evidence="3">The sequence shown here is derived from an EMBL/GenBank/DDBJ whole genome shotgun (WGS) entry which is preliminary data.</text>
</comment>
<dbReference type="GO" id="GO:0003677">
    <property type="term" value="F:DNA binding"/>
    <property type="evidence" value="ECO:0007669"/>
    <property type="project" value="UniProtKB-KW"/>
</dbReference>
<dbReference type="RefSeq" id="WP_017745352.1">
    <property type="nucleotide sequence ID" value="NZ_KQ976354.1"/>
</dbReference>
<dbReference type="OrthoDB" id="501956at2"/>
<keyword evidence="1" id="KW-0238">DNA-binding</keyword>
<gene>
    <name evidence="3" type="ORF">WA1_09200</name>
</gene>
<dbReference type="STRING" id="128403.WA1_09200"/>
<dbReference type="Proteomes" id="UP000076925">
    <property type="component" value="Unassembled WGS sequence"/>
</dbReference>
<proteinExistence type="predicted"/>
<sequence length="558" mass="63475">MSIVTIQTTAAKNIQNQTALDYLEEYGVIFGQAVRTAFALRNRIGKTHSLESELEKLICKELERRFGLSNTEAKNAYNKAVATYSSQSELVDLYIDDNYDRIKAVRRTIKKLEFKLDKAVKSGQESTAKKLRKKIHFKRQKINKLEAKISRLFESKATGQFKVTFGSSKLFEKQYRLEENGYQSKWEWLEDWRRERSARSFFIGSKNYQSGNQLVRYNLLLHTLTITCTPSLRAKYGDTVTLFDIGFSYAQQWLEAAIEPVRHTSTRKGNNGEKKETSRNGSKQPVTYEIVNRDGKFYVNATLETVDPAVQTSLENGAVGIDFNPGSIDWTLIDRHGNLKRHGTIKINVQDKRSHQTKDIIGKAVAEVVSVALKYNVPIASEDLDFTQKKASMTEIGAKYARMLSNMAYSQFTQMIESRCIKSGVELIKVDAAYTSVIGVTKYMAAYGLNSGCAAALVIARRAQNRTERLPRHLDSYFNSPEDKLKSGAWKKVAKRINICGGFNRHRWYSLGIKKANPNRVLYSRLRQTKARCGRDTVQVLVTPHIRKNHRAMGSLKP</sequence>
<dbReference type="InterPro" id="IPR010095">
    <property type="entry name" value="Cas12f1-like_TNB"/>
</dbReference>
<name>A0A139WS97_9CYAN</name>
<evidence type="ECO:0000256" key="1">
    <source>
        <dbReference type="ARBA" id="ARBA00023125"/>
    </source>
</evidence>
<dbReference type="NCBIfam" id="TIGR01766">
    <property type="entry name" value="IS200/IS605 family accessory protein TnpB-like domain"/>
    <property type="match status" value="1"/>
</dbReference>
<reference evidence="3 4" key="1">
    <citation type="journal article" date="2013" name="Genome Biol. Evol.">
        <title>Genomes of Stigonematalean cyanobacteria (subsection V) and the evolution of oxygenic photosynthesis from prokaryotes to plastids.</title>
        <authorList>
            <person name="Dagan T."/>
            <person name="Roettger M."/>
            <person name="Stucken K."/>
            <person name="Landan G."/>
            <person name="Koch R."/>
            <person name="Major P."/>
            <person name="Gould S.B."/>
            <person name="Goremykin V.V."/>
            <person name="Rippka R."/>
            <person name="Tandeau de Marsac N."/>
            <person name="Gugger M."/>
            <person name="Lockhart P.J."/>
            <person name="Allen J.F."/>
            <person name="Brune I."/>
            <person name="Maus I."/>
            <person name="Puhler A."/>
            <person name="Martin W.F."/>
        </authorList>
    </citation>
    <scope>NUCLEOTIDE SEQUENCE [LARGE SCALE GENOMIC DNA]</scope>
    <source>
        <strain evidence="3 4">PCC 7110</strain>
    </source>
</reference>
<accession>A0A139WS97</accession>
<dbReference type="AlphaFoldDB" id="A0A139WS97"/>
<feature type="region of interest" description="Disordered" evidence="2">
    <location>
        <begin position="264"/>
        <end position="284"/>
    </location>
</feature>
<evidence type="ECO:0000313" key="3">
    <source>
        <dbReference type="EMBL" id="KYC35314.1"/>
    </source>
</evidence>
<protein>
    <recommendedName>
        <fullName evidence="5">Transposase</fullName>
    </recommendedName>
</protein>
<keyword evidence="4" id="KW-1185">Reference proteome</keyword>
<evidence type="ECO:0008006" key="5">
    <source>
        <dbReference type="Google" id="ProtNLM"/>
    </source>
</evidence>
<organism evidence="3 4">
    <name type="scientific">Scytonema hofmannii PCC 7110</name>
    <dbReference type="NCBI Taxonomy" id="128403"/>
    <lineage>
        <taxon>Bacteria</taxon>
        <taxon>Bacillati</taxon>
        <taxon>Cyanobacteriota</taxon>
        <taxon>Cyanophyceae</taxon>
        <taxon>Nostocales</taxon>
        <taxon>Scytonemataceae</taxon>
        <taxon>Scytonema</taxon>
    </lineage>
</organism>
<evidence type="ECO:0000313" key="4">
    <source>
        <dbReference type="Proteomes" id="UP000076925"/>
    </source>
</evidence>
<evidence type="ECO:0000256" key="2">
    <source>
        <dbReference type="SAM" id="MobiDB-lite"/>
    </source>
</evidence>